<accession>A0AA40FXN6</accession>
<dbReference type="EMBL" id="JAHYIQ010000012">
    <property type="protein sequence ID" value="KAK1127314.1"/>
    <property type="molecule type" value="Genomic_DNA"/>
</dbReference>
<evidence type="ECO:0000313" key="2">
    <source>
        <dbReference type="Proteomes" id="UP001177670"/>
    </source>
</evidence>
<name>A0AA40FXN6_9HYME</name>
<comment type="caution">
    <text evidence="1">The sequence shown here is derived from an EMBL/GenBank/DDBJ whole genome shotgun (WGS) entry which is preliminary data.</text>
</comment>
<organism evidence="1 2">
    <name type="scientific">Melipona bicolor</name>
    <dbReference type="NCBI Taxonomy" id="60889"/>
    <lineage>
        <taxon>Eukaryota</taxon>
        <taxon>Metazoa</taxon>
        <taxon>Ecdysozoa</taxon>
        <taxon>Arthropoda</taxon>
        <taxon>Hexapoda</taxon>
        <taxon>Insecta</taxon>
        <taxon>Pterygota</taxon>
        <taxon>Neoptera</taxon>
        <taxon>Endopterygota</taxon>
        <taxon>Hymenoptera</taxon>
        <taxon>Apocrita</taxon>
        <taxon>Aculeata</taxon>
        <taxon>Apoidea</taxon>
        <taxon>Anthophila</taxon>
        <taxon>Apidae</taxon>
        <taxon>Melipona</taxon>
    </lineage>
</organism>
<keyword evidence="2" id="KW-1185">Reference proteome</keyword>
<dbReference type="AlphaFoldDB" id="A0AA40FXN6"/>
<gene>
    <name evidence="1" type="ORF">K0M31_003858</name>
</gene>
<reference evidence="1" key="1">
    <citation type="submission" date="2021-10" db="EMBL/GenBank/DDBJ databases">
        <title>Melipona bicolor Genome sequencing and assembly.</title>
        <authorList>
            <person name="Araujo N.S."/>
            <person name="Arias M.C."/>
        </authorList>
    </citation>
    <scope>NUCLEOTIDE SEQUENCE</scope>
    <source>
        <strain evidence="1">USP_2M_L1-L4_2017</strain>
        <tissue evidence="1">Whole body</tissue>
    </source>
</reference>
<evidence type="ECO:0000313" key="1">
    <source>
        <dbReference type="EMBL" id="KAK1127314.1"/>
    </source>
</evidence>
<proteinExistence type="predicted"/>
<dbReference type="Proteomes" id="UP001177670">
    <property type="component" value="Unassembled WGS sequence"/>
</dbReference>
<feature type="non-terminal residue" evidence="1">
    <location>
        <position position="175"/>
    </location>
</feature>
<protein>
    <submittedName>
        <fullName evidence="1">Uncharacterized protein</fullName>
    </submittedName>
</protein>
<sequence length="175" mass="19600">MDSTVRQWTVELTGSQTWNNGQPKLLLSIESEVFGLSSVGCRSVSTRGSRSSPSRFRNVWDVPNTQFLVEKRSSDREGKASVVASVRGETRRKVGGYVSCLSTKAKVITINEVSRRKRDGPRVLPIGLPILEVFNMELRNADTLRWHVYEILTNDVPRVSTIIGRDLIGEASCHR</sequence>